<dbReference type="EMBL" id="CH473990">
    <property type="protein sequence ID" value="EDL78635.1"/>
    <property type="molecule type" value="Genomic_DNA"/>
</dbReference>
<sequence>MLCTSVAICRRVTISRGGCCWPTNSRLCVCSLKWLFPQETIFHLTFWIAALKNSKSSSRELARI</sequence>
<evidence type="ECO:0000313" key="1">
    <source>
        <dbReference type="EMBL" id="EDL78635.1"/>
    </source>
</evidence>
<dbReference type="AlphaFoldDB" id="A6JLV8"/>
<name>A6JLV8_RAT</name>
<reference evidence="2" key="1">
    <citation type="submission" date="2005-09" db="EMBL/GenBank/DDBJ databases">
        <authorList>
            <person name="Mural R.J."/>
            <person name="Li P.W."/>
            <person name="Adams M.D."/>
            <person name="Amanatides P.G."/>
            <person name="Baden-Tillson H."/>
            <person name="Barnstead M."/>
            <person name="Chin S.H."/>
            <person name="Dew I."/>
            <person name="Evans C.A."/>
            <person name="Ferriera S."/>
            <person name="Flanigan M."/>
            <person name="Fosler C."/>
            <person name="Glodek A."/>
            <person name="Gu Z."/>
            <person name="Holt R.A."/>
            <person name="Jennings D."/>
            <person name="Kraft C.L."/>
            <person name="Lu F."/>
            <person name="Nguyen T."/>
            <person name="Nusskern D.R."/>
            <person name="Pfannkoch C.M."/>
            <person name="Sitter C."/>
            <person name="Sutton G.G."/>
            <person name="Venter J.C."/>
            <person name="Wang Z."/>
            <person name="Woodage T."/>
            <person name="Zheng X.H."/>
            <person name="Zhong F."/>
        </authorList>
    </citation>
    <scope>NUCLEOTIDE SEQUENCE [LARGE SCALE GENOMIC DNA]</scope>
    <source>
        <strain>BN</strain>
        <strain evidence="2">Sprague-Dawley</strain>
    </source>
</reference>
<evidence type="ECO:0000313" key="2">
    <source>
        <dbReference type="Proteomes" id="UP000234681"/>
    </source>
</evidence>
<protein>
    <submittedName>
        <fullName evidence="1">RCG55811</fullName>
    </submittedName>
</protein>
<gene>
    <name evidence="1" type="ORF">rCG_55811</name>
</gene>
<accession>A6JLV8</accession>
<proteinExistence type="predicted"/>
<organism evidence="1 2">
    <name type="scientific">Rattus norvegicus</name>
    <name type="common">Rat</name>
    <dbReference type="NCBI Taxonomy" id="10116"/>
    <lineage>
        <taxon>Eukaryota</taxon>
        <taxon>Metazoa</taxon>
        <taxon>Chordata</taxon>
        <taxon>Craniata</taxon>
        <taxon>Vertebrata</taxon>
        <taxon>Euteleostomi</taxon>
        <taxon>Mammalia</taxon>
        <taxon>Eutheria</taxon>
        <taxon>Euarchontoglires</taxon>
        <taxon>Glires</taxon>
        <taxon>Rodentia</taxon>
        <taxon>Myomorpha</taxon>
        <taxon>Muroidea</taxon>
        <taxon>Muridae</taxon>
        <taxon>Murinae</taxon>
        <taxon>Rattus</taxon>
    </lineage>
</organism>
<dbReference type="Proteomes" id="UP000234681">
    <property type="component" value="Chromosome 17"/>
</dbReference>